<keyword evidence="3 6" id="KW-0238">DNA-binding</keyword>
<proteinExistence type="predicted"/>
<feature type="domain" description="Fork-head" evidence="7">
    <location>
        <begin position="4"/>
        <end position="83"/>
    </location>
</feature>
<comment type="subcellular location">
    <subcellularLocation>
        <location evidence="1 6">Nucleus</location>
    </subcellularLocation>
</comment>
<dbReference type="Gene3D" id="1.10.10.10">
    <property type="entry name" value="Winged helix-like DNA-binding domain superfamily/Winged helix DNA-binding domain"/>
    <property type="match status" value="1"/>
</dbReference>
<dbReference type="InterPro" id="IPR036390">
    <property type="entry name" value="WH_DNA-bd_sf"/>
</dbReference>
<dbReference type="STRING" id="1314790.A0A1Y1XEK9"/>
<dbReference type="InParanoid" id="A0A1Y1XEK9"/>
<dbReference type="PROSITE" id="PS50039">
    <property type="entry name" value="FORK_HEAD_3"/>
    <property type="match status" value="1"/>
</dbReference>
<dbReference type="SMART" id="SM00339">
    <property type="entry name" value="FH"/>
    <property type="match status" value="1"/>
</dbReference>
<dbReference type="PANTHER" id="PTHR45881:SF1">
    <property type="entry name" value="FORK HEAD PROTEIN HOMOLOG 2"/>
    <property type="match status" value="1"/>
</dbReference>
<dbReference type="InterPro" id="IPR030456">
    <property type="entry name" value="TF_fork_head_CS_2"/>
</dbReference>
<dbReference type="CDD" id="cd00059">
    <property type="entry name" value="FH_FOX"/>
    <property type="match status" value="1"/>
</dbReference>
<comment type="caution">
    <text evidence="8">The sequence shown here is derived from an EMBL/GenBank/DDBJ whole genome shotgun (WGS) entry which is preliminary data.</text>
</comment>
<dbReference type="InterPro" id="IPR001766">
    <property type="entry name" value="Fork_head_dom"/>
</dbReference>
<evidence type="ECO:0000313" key="8">
    <source>
        <dbReference type="EMBL" id="ORX84200.1"/>
    </source>
</evidence>
<evidence type="ECO:0000259" key="7">
    <source>
        <dbReference type="PROSITE" id="PS50039"/>
    </source>
</evidence>
<dbReference type="Pfam" id="PF00250">
    <property type="entry name" value="Forkhead"/>
    <property type="match status" value="1"/>
</dbReference>
<keyword evidence="4" id="KW-0804">Transcription</keyword>
<dbReference type="AlphaFoldDB" id="A0A1Y1XEK9"/>
<gene>
    <name evidence="8" type="ORF">K493DRAFT_129802</name>
</gene>
<keyword evidence="2" id="KW-0805">Transcription regulation</keyword>
<keyword evidence="9" id="KW-1185">Reference proteome</keyword>
<dbReference type="InterPro" id="IPR036388">
    <property type="entry name" value="WH-like_DNA-bd_sf"/>
</dbReference>
<dbReference type="PRINTS" id="PR00053">
    <property type="entry name" value="FORKHEAD"/>
</dbReference>
<dbReference type="GO" id="GO:0000981">
    <property type="term" value="F:DNA-binding transcription factor activity, RNA polymerase II-specific"/>
    <property type="evidence" value="ECO:0007669"/>
    <property type="project" value="TreeGrafter"/>
</dbReference>
<dbReference type="GO" id="GO:0000978">
    <property type="term" value="F:RNA polymerase II cis-regulatory region sequence-specific DNA binding"/>
    <property type="evidence" value="ECO:0007669"/>
    <property type="project" value="TreeGrafter"/>
</dbReference>
<evidence type="ECO:0000256" key="1">
    <source>
        <dbReference type="ARBA" id="ARBA00004123"/>
    </source>
</evidence>
<dbReference type="PROSITE" id="PS00658">
    <property type="entry name" value="FORK_HEAD_2"/>
    <property type="match status" value="1"/>
</dbReference>
<evidence type="ECO:0000256" key="2">
    <source>
        <dbReference type="ARBA" id="ARBA00023015"/>
    </source>
</evidence>
<organism evidence="8 9">
    <name type="scientific">Basidiobolus meristosporus CBS 931.73</name>
    <dbReference type="NCBI Taxonomy" id="1314790"/>
    <lineage>
        <taxon>Eukaryota</taxon>
        <taxon>Fungi</taxon>
        <taxon>Fungi incertae sedis</taxon>
        <taxon>Zoopagomycota</taxon>
        <taxon>Entomophthoromycotina</taxon>
        <taxon>Basidiobolomycetes</taxon>
        <taxon>Basidiobolales</taxon>
        <taxon>Basidiobolaceae</taxon>
        <taxon>Basidiobolus</taxon>
    </lineage>
</organism>
<dbReference type="EMBL" id="MCFE01000617">
    <property type="protein sequence ID" value="ORX84200.1"/>
    <property type="molecule type" value="Genomic_DNA"/>
</dbReference>
<dbReference type="GO" id="GO:0005634">
    <property type="term" value="C:nucleus"/>
    <property type="evidence" value="ECO:0007669"/>
    <property type="project" value="UniProtKB-SubCell"/>
</dbReference>
<evidence type="ECO:0000256" key="5">
    <source>
        <dbReference type="ARBA" id="ARBA00023242"/>
    </source>
</evidence>
<accession>A0A1Y1XEK9</accession>
<dbReference type="FunFam" id="1.10.10.10:FF:000135">
    <property type="entry name" value="forkhead box protein G1"/>
    <property type="match status" value="1"/>
</dbReference>
<reference evidence="8 9" key="1">
    <citation type="submission" date="2016-07" db="EMBL/GenBank/DDBJ databases">
        <title>Pervasive Adenine N6-methylation of Active Genes in Fungi.</title>
        <authorList>
            <consortium name="DOE Joint Genome Institute"/>
            <person name="Mondo S.J."/>
            <person name="Dannebaum R.O."/>
            <person name="Kuo R.C."/>
            <person name="Labutti K."/>
            <person name="Haridas S."/>
            <person name="Kuo A."/>
            <person name="Salamov A."/>
            <person name="Ahrendt S.R."/>
            <person name="Lipzen A."/>
            <person name="Sullivan W."/>
            <person name="Andreopoulos W.B."/>
            <person name="Clum A."/>
            <person name="Lindquist E."/>
            <person name="Daum C."/>
            <person name="Ramamoorthy G.K."/>
            <person name="Gryganskyi A."/>
            <person name="Culley D."/>
            <person name="Magnuson J.K."/>
            <person name="James T.Y."/>
            <person name="O'Malley M.A."/>
            <person name="Stajich J.E."/>
            <person name="Spatafora J.W."/>
            <person name="Visel A."/>
            <person name="Grigoriev I.V."/>
        </authorList>
    </citation>
    <scope>NUCLEOTIDE SEQUENCE [LARGE SCALE GENOMIC DNA]</scope>
    <source>
        <strain evidence="8 9">CBS 931.73</strain>
    </source>
</reference>
<dbReference type="OrthoDB" id="5954824at2759"/>
<feature type="DNA-binding region" description="Fork-head" evidence="6">
    <location>
        <begin position="4"/>
        <end position="83"/>
    </location>
</feature>
<dbReference type="PANTHER" id="PTHR45881">
    <property type="entry name" value="CHECKPOINT SUPPRESSOR 1-LIKE, ISOFORM A-RELATED"/>
    <property type="match status" value="1"/>
</dbReference>
<evidence type="ECO:0000256" key="3">
    <source>
        <dbReference type="ARBA" id="ARBA00023125"/>
    </source>
</evidence>
<evidence type="ECO:0000256" key="4">
    <source>
        <dbReference type="ARBA" id="ARBA00023163"/>
    </source>
</evidence>
<evidence type="ECO:0000256" key="6">
    <source>
        <dbReference type="PROSITE-ProRule" id="PRU00089"/>
    </source>
</evidence>
<evidence type="ECO:0000313" key="9">
    <source>
        <dbReference type="Proteomes" id="UP000193498"/>
    </source>
</evidence>
<keyword evidence="5 6" id="KW-0539">Nucleus</keyword>
<protein>
    <submittedName>
        <fullName evidence="8">Winged helix DNA-binding domain-containing protein</fullName>
    </submittedName>
</protein>
<dbReference type="SUPFAM" id="SSF46785">
    <property type="entry name" value="Winged helix' DNA-binding domain"/>
    <property type="match status" value="1"/>
</dbReference>
<sequence length="83" mass="9869">RLVEPRYTYASLIAQSIMSTPDQKMLLQDIYAFITENYRYYQFATKQWQNSIRHNLSLHKAFQKVPRQKGTPGKGNYWTIVPE</sequence>
<feature type="non-terminal residue" evidence="8">
    <location>
        <position position="1"/>
    </location>
</feature>
<dbReference type="Proteomes" id="UP000193498">
    <property type="component" value="Unassembled WGS sequence"/>
</dbReference>
<feature type="non-terminal residue" evidence="8">
    <location>
        <position position="83"/>
    </location>
</feature>
<name>A0A1Y1XEK9_9FUNG</name>